<dbReference type="InterPro" id="IPR050210">
    <property type="entry name" value="tRNA_Adenine-N(6)_MTase"/>
</dbReference>
<evidence type="ECO:0000256" key="4">
    <source>
        <dbReference type="ARBA" id="ARBA00022691"/>
    </source>
</evidence>
<evidence type="ECO:0000256" key="2">
    <source>
        <dbReference type="ARBA" id="ARBA00022603"/>
    </source>
</evidence>
<comment type="catalytic activity">
    <reaction evidence="6">
        <text>adenosine(37) in tRNA1(Val) + S-adenosyl-L-methionine = N(6)-methyladenosine(37) in tRNA1(Val) + S-adenosyl-L-homocysteine + H(+)</text>
        <dbReference type="Rhea" id="RHEA:43160"/>
        <dbReference type="Rhea" id="RHEA-COMP:10369"/>
        <dbReference type="Rhea" id="RHEA-COMP:10370"/>
        <dbReference type="ChEBI" id="CHEBI:15378"/>
        <dbReference type="ChEBI" id="CHEBI:57856"/>
        <dbReference type="ChEBI" id="CHEBI:59789"/>
        <dbReference type="ChEBI" id="CHEBI:74411"/>
        <dbReference type="ChEBI" id="CHEBI:74449"/>
        <dbReference type="EC" id="2.1.1.223"/>
    </reaction>
</comment>
<dbReference type="InterPro" id="IPR007848">
    <property type="entry name" value="Small_mtfrase_dom"/>
</dbReference>
<dbReference type="PANTHER" id="PTHR47739:SF1">
    <property type="entry name" value="TRNA1(VAL) (ADENINE(37)-N6)-METHYLTRANSFERASE"/>
    <property type="match status" value="1"/>
</dbReference>
<reference evidence="8" key="1">
    <citation type="submission" date="2020-01" db="EMBL/GenBank/DDBJ databases">
        <title>Muricauda ochracea sp. nov., isolated from a tidal flat of Garorim bay in Korea.</title>
        <authorList>
            <person name="Kim D."/>
            <person name="Yoo Y."/>
            <person name="Kim J.-J."/>
        </authorList>
    </citation>
    <scope>NUCLEOTIDE SEQUENCE</scope>
    <source>
        <strain evidence="8">JGD-17</strain>
    </source>
</reference>
<comment type="function">
    <text evidence="6">Specifically methylates the adenine in position 37 of tRNA(1)(Val) (anticodon cmo5UAC).</text>
</comment>
<evidence type="ECO:0000313" key="8">
    <source>
        <dbReference type="EMBL" id="NAY92678.1"/>
    </source>
</evidence>
<dbReference type="HAMAP" id="MF_01872">
    <property type="entry name" value="tRNA_methyltr_YfiC"/>
    <property type="match status" value="1"/>
</dbReference>
<dbReference type="InterPro" id="IPR002052">
    <property type="entry name" value="DNA_methylase_N6_adenine_CS"/>
</dbReference>
<evidence type="ECO:0000256" key="1">
    <source>
        <dbReference type="ARBA" id="ARBA00022490"/>
    </source>
</evidence>
<evidence type="ECO:0000256" key="3">
    <source>
        <dbReference type="ARBA" id="ARBA00022679"/>
    </source>
</evidence>
<keyword evidence="4 6" id="KW-0949">S-adenosyl-L-methionine</keyword>
<dbReference type="GO" id="GO:0016430">
    <property type="term" value="F:tRNA (adenine-N6)-methyltransferase activity"/>
    <property type="evidence" value="ECO:0007669"/>
    <property type="project" value="UniProtKB-UniRule"/>
</dbReference>
<dbReference type="Proteomes" id="UP000667650">
    <property type="component" value="Unassembled WGS sequence"/>
</dbReference>
<comment type="caution">
    <text evidence="8">The sequence shown here is derived from an EMBL/GenBank/DDBJ whole genome shotgun (WGS) entry which is preliminary data.</text>
</comment>
<dbReference type="InterPro" id="IPR029063">
    <property type="entry name" value="SAM-dependent_MTases_sf"/>
</dbReference>
<dbReference type="GO" id="GO:0003676">
    <property type="term" value="F:nucleic acid binding"/>
    <property type="evidence" value="ECO:0007669"/>
    <property type="project" value="InterPro"/>
</dbReference>
<comment type="similarity">
    <text evidence="6">Belongs to the methyltransferase superfamily. tRNA (adenine-N(6)-)-methyltransferase family.</text>
</comment>
<name>A0A964WYC6_9FLAO</name>
<dbReference type="SUPFAM" id="SSF53335">
    <property type="entry name" value="S-adenosyl-L-methionine-dependent methyltransferases"/>
    <property type="match status" value="1"/>
</dbReference>
<dbReference type="Pfam" id="PF05175">
    <property type="entry name" value="MTS"/>
    <property type="match status" value="1"/>
</dbReference>
<dbReference type="PROSITE" id="PS00092">
    <property type="entry name" value="N6_MTASE"/>
    <property type="match status" value="1"/>
</dbReference>
<dbReference type="EC" id="2.1.1.223" evidence="6"/>
<organism evidence="8 9">
    <name type="scientific">Flagellimonas ochracea</name>
    <dbReference type="NCBI Taxonomy" id="2696472"/>
    <lineage>
        <taxon>Bacteria</taxon>
        <taxon>Pseudomonadati</taxon>
        <taxon>Bacteroidota</taxon>
        <taxon>Flavobacteriia</taxon>
        <taxon>Flavobacteriales</taxon>
        <taxon>Flavobacteriaceae</taxon>
        <taxon>Flagellimonas</taxon>
    </lineage>
</organism>
<gene>
    <name evidence="8" type="ORF">GTQ34_12195</name>
</gene>
<dbReference type="Gene3D" id="3.40.50.150">
    <property type="entry name" value="Vaccinia Virus protein VP39"/>
    <property type="match status" value="1"/>
</dbReference>
<evidence type="ECO:0000313" key="9">
    <source>
        <dbReference type="Proteomes" id="UP000667650"/>
    </source>
</evidence>
<proteinExistence type="inferred from homology"/>
<dbReference type="EMBL" id="JAAABI010000004">
    <property type="protein sequence ID" value="NAY92678.1"/>
    <property type="molecule type" value="Genomic_DNA"/>
</dbReference>
<dbReference type="CDD" id="cd02440">
    <property type="entry name" value="AdoMet_MTases"/>
    <property type="match status" value="1"/>
</dbReference>
<comment type="subcellular location">
    <subcellularLocation>
        <location evidence="6">Cytoplasm</location>
    </subcellularLocation>
</comment>
<sequence length="237" mass="26868">MGAPFIFKQFTIHQDRSSMKVGTDGVLLGAWASVDNQPNTILDIGTGTGLIALQMAQRTSAELIDAIELDDETYEQCVANFEESPWSDRLFCYHADFMEFVDEVEDNYDLIISNPPFYEEEVTSGNSSRDRARQTKSLPFDELLGGVAKLLSHNGLFAVILPFKEERRFLEMGKRSGLYPKRITRVKGSPSAEIKRSMLEMRFSEGEPKVGELVIELARHQYTKAYSELTSPFYLKM</sequence>
<keyword evidence="3 6" id="KW-0808">Transferase</keyword>
<dbReference type="InterPro" id="IPR022882">
    <property type="entry name" value="tRNA_adenine-N6_MeTrfase"/>
</dbReference>
<keyword evidence="9" id="KW-1185">Reference proteome</keyword>
<dbReference type="AlphaFoldDB" id="A0A964WYC6"/>
<accession>A0A964WYC6</accession>
<dbReference type="GO" id="GO:0008033">
    <property type="term" value="P:tRNA processing"/>
    <property type="evidence" value="ECO:0007669"/>
    <property type="project" value="UniProtKB-UniRule"/>
</dbReference>
<evidence type="ECO:0000256" key="5">
    <source>
        <dbReference type="ARBA" id="ARBA00022694"/>
    </source>
</evidence>
<keyword evidence="5 6" id="KW-0819">tRNA processing</keyword>
<keyword evidence="2 6" id="KW-0489">Methyltransferase</keyword>
<dbReference type="RefSeq" id="WP_166524095.1">
    <property type="nucleotide sequence ID" value="NZ_JAAABI010000004.1"/>
</dbReference>
<evidence type="ECO:0000256" key="6">
    <source>
        <dbReference type="HAMAP-Rule" id="MF_01872"/>
    </source>
</evidence>
<protein>
    <recommendedName>
        <fullName evidence="6">tRNA1(Val) (adenine(37)-N6)-methyltransferase</fullName>
        <ecNumber evidence="6">2.1.1.223</ecNumber>
    </recommendedName>
    <alternativeName>
        <fullName evidence="6">tRNA m6A37 methyltransferase</fullName>
    </alternativeName>
</protein>
<dbReference type="GO" id="GO:0032259">
    <property type="term" value="P:methylation"/>
    <property type="evidence" value="ECO:0007669"/>
    <property type="project" value="UniProtKB-KW"/>
</dbReference>
<keyword evidence="1 6" id="KW-0963">Cytoplasm</keyword>
<evidence type="ECO:0000259" key="7">
    <source>
        <dbReference type="Pfam" id="PF05175"/>
    </source>
</evidence>
<feature type="domain" description="Methyltransferase small" evidence="7">
    <location>
        <begin position="37"/>
        <end position="124"/>
    </location>
</feature>
<dbReference type="GO" id="GO:0005737">
    <property type="term" value="C:cytoplasm"/>
    <property type="evidence" value="ECO:0007669"/>
    <property type="project" value="UniProtKB-SubCell"/>
</dbReference>
<dbReference type="PANTHER" id="PTHR47739">
    <property type="entry name" value="TRNA1(VAL) (ADENINE(37)-N6)-METHYLTRANSFERASE"/>
    <property type="match status" value="1"/>
</dbReference>